<dbReference type="GO" id="GO:0004674">
    <property type="term" value="F:protein serine/threonine kinase activity"/>
    <property type="evidence" value="ECO:0007669"/>
    <property type="project" value="UniProtKB-KW"/>
</dbReference>
<feature type="region of interest" description="Disordered" evidence="11">
    <location>
        <begin position="360"/>
        <end position="432"/>
    </location>
</feature>
<dbReference type="Pfam" id="PF00069">
    <property type="entry name" value="Pkinase"/>
    <property type="match status" value="1"/>
</dbReference>
<feature type="domain" description="Protein kinase" evidence="12">
    <location>
        <begin position="25"/>
        <end position="322"/>
    </location>
</feature>
<evidence type="ECO:0000313" key="13">
    <source>
        <dbReference type="EMBL" id="SFE62419.1"/>
    </source>
</evidence>
<dbReference type="Gene3D" id="3.30.200.20">
    <property type="entry name" value="Phosphorylase Kinase, domain 1"/>
    <property type="match status" value="1"/>
</dbReference>
<dbReference type="InterPro" id="IPR050660">
    <property type="entry name" value="NEK_Ser/Thr_kinase"/>
</dbReference>
<evidence type="ECO:0000256" key="10">
    <source>
        <dbReference type="PROSITE-ProRule" id="PRU10141"/>
    </source>
</evidence>
<dbReference type="InterPro" id="IPR000719">
    <property type="entry name" value="Prot_kinase_dom"/>
</dbReference>
<dbReference type="PROSITE" id="PS00107">
    <property type="entry name" value="PROTEIN_KINASE_ATP"/>
    <property type="match status" value="1"/>
</dbReference>
<keyword evidence="5 10" id="KW-0547">Nucleotide-binding</keyword>
<keyword evidence="6 13" id="KW-0418">Kinase</keyword>
<evidence type="ECO:0000313" key="14">
    <source>
        <dbReference type="Proteomes" id="UP000199119"/>
    </source>
</evidence>
<evidence type="ECO:0000256" key="8">
    <source>
        <dbReference type="ARBA" id="ARBA00047899"/>
    </source>
</evidence>
<evidence type="ECO:0000256" key="7">
    <source>
        <dbReference type="ARBA" id="ARBA00022840"/>
    </source>
</evidence>
<dbReference type="AlphaFoldDB" id="A0A1I2C272"/>
<protein>
    <recommendedName>
        <fullName evidence="2">non-specific serine/threonine protein kinase</fullName>
        <ecNumber evidence="2">2.7.11.1</ecNumber>
    </recommendedName>
</protein>
<keyword evidence="14" id="KW-1185">Reference proteome</keyword>
<dbReference type="Proteomes" id="UP000199119">
    <property type="component" value="Unassembled WGS sequence"/>
</dbReference>
<dbReference type="PROSITE" id="PS00109">
    <property type="entry name" value="PROTEIN_KINASE_TYR"/>
    <property type="match status" value="1"/>
</dbReference>
<dbReference type="InterPro" id="IPR011009">
    <property type="entry name" value="Kinase-like_dom_sf"/>
</dbReference>
<proteinExistence type="inferred from homology"/>
<dbReference type="GO" id="GO:0005524">
    <property type="term" value="F:ATP binding"/>
    <property type="evidence" value="ECO:0007669"/>
    <property type="project" value="UniProtKB-UniRule"/>
</dbReference>
<keyword evidence="4" id="KW-0808">Transferase</keyword>
<comment type="similarity">
    <text evidence="1">Belongs to the protein kinase superfamily. NEK Ser/Thr protein kinase family. NIMA subfamily.</text>
</comment>
<dbReference type="PANTHER" id="PTHR43671:SF98">
    <property type="entry name" value="SERINE_THREONINE-PROTEIN KINASE NEK11"/>
    <property type="match status" value="1"/>
</dbReference>
<evidence type="ECO:0000256" key="11">
    <source>
        <dbReference type="SAM" id="MobiDB-lite"/>
    </source>
</evidence>
<evidence type="ECO:0000256" key="4">
    <source>
        <dbReference type="ARBA" id="ARBA00022679"/>
    </source>
</evidence>
<evidence type="ECO:0000256" key="9">
    <source>
        <dbReference type="ARBA" id="ARBA00048679"/>
    </source>
</evidence>
<dbReference type="RefSeq" id="WP_092938783.1">
    <property type="nucleotide sequence ID" value="NZ_FONX01000003.1"/>
</dbReference>
<accession>A0A1I2C272</accession>
<comment type="catalytic activity">
    <reaction evidence="9">
        <text>L-seryl-[protein] + ATP = O-phospho-L-seryl-[protein] + ADP + H(+)</text>
        <dbReference type="Rhea" id="RHEA:17989"/>
        <dbReference type="Rhea" id="RHEA-COMP:9863"/>
        <dbReference type="Rhea" id="RHEA-COMP:11604"/>
        <dbReference type="ChEBI" id="CHEBI:15378"/>
        <dbReference type="ChEBI" id="CHEBI:29999"/>
        <dbReference type="ChEBI" id="CHEBI:30616"/>
        <dbReference type="ChEBI" id="CHEBI:83421"/>
        <dbReference type="ChEBI" id="CHEBI:456216"/>
        <dbReference type="EC" id="2.7.11.1"/>
    </reaction>
</comment>
<feature type="compositionally biased region" description="Low complexity" evidence="11">
    <location>
        <begin position="381"/>
        <end position="392"/>
    </location>
</feature>
<evidence type="ECO:0000256" key="5">
    <source>
        <dbReference type="ARBA" id="ARBA00022741"/>
    </source>
</evidence>
<dbReference type="SUPFAM" id="SSF56112">
    <property type="entry name" value="Protein kinase-like (PK-like)"/>
    <property type="match status" value="1"/>
</dbReference>
<dbReference type="InterPro" id="IPR017441">
    <property type="entry name" value="Protein_kinase_ATP_BS"/>
</dbReference>
<dbReference type="STRING" id="1177982.SAMN04489711_103341"/>
<feature type="binding site" evidence="10">
    <location>
        <position position="54"/>
    </location>
    <ligand>
        <name>ATP</name>
        <dbReference type="ChEBI" id="CHEBI:30616"/>
    </ligand>
</feature>
<evidence type="ECO:0000256" key="6">
    <source>
        <dbReference type="ARBA" id="ARBA00022777"/>
    </source>
</evidence>
<dbReference type="PANTHER" id="PTHR43671">
    <property type="entry name" value="SERINE/THREONINE-PROTEIN KINASE NEK"/>
    <property type="match status" value="1"/>
</dbReference>
<organism evidence="13 14">
    <name type="scientific">Paracidovorax wautersii</name>
    <dbReference type="NCBI Taxonomy" id="1177982"/>
    <lineage>
        <taxon>Bacteria</taxon>
        <taxon>Pseudomonadati</taxon>
        <taxon>Pseudomonadota</taxon>
        <taxon>Betaproteobacteria</taxon>
        <taxon>Burkholderiales</taxon>
        <taxon>Comamonadaceae</taxon>
        <taxon>Paracidovorax</taxon>
    </lineage>
</organism>
<keyword evidence="7 10" id="KW-0067">ATP-binding</keyword>
<evidence type="ECO:0000259" key="12">
    <source>
        <dbReference type="PROSITE" id="PS50011"/>
    </source>
</evidence>
<dbReference type="CDD" id="cd14014">
    <property type="entry name" value="STKc_PknB_like"/>
    <property type="match status" value="1"/>
</dbReference>
<dbReference type="Gene3D" id="1.10.510.10">
    <property type="entry name" value="Transferase(Phosphotransferase) domain 1"/>
    <property type="match status" value="1"/>
</dbReference>
<name>A0A1I2C272_9BURK</name>
<feature type="compositionally biased region" description="Low complexity" evidence="11">
    <location>
        <begin position="507"/>
        <end position="523"/>
    </location>
</feature>
<reference evidence="14" key="1">
    <citation type="submission" date="2016-10" db="EMBL/GenBank/DDBJ databases">
        <authorList>
            <person name="Varghese N."/>
            <person name="Submissions S."/>
        </authorList>
    </citation>
    <scope>NUCLEOTIDE SEQUENCE [LARGE SCALE GENOMIC DNA]</scope>
    <source>
        <strain evidence="14">DSM 27981</strain>
    </source>
</reference>
<feature type="compositionally biased region" description="Pro residues" evidence="11">
    <location>
        <begin position="496"/>
        <end position="506"/>
    </location>
</feature>
<sequence length="630" mass="66760">MPSHTAAGTVHHVDALAPGARLGEFEVLSLLGVGGFGMVYRAYDHSLQRFVAIKEYMPVALAGRTEGQSLRARSSGDEASYQAGLASFVNEARLLAQFDHPSLVKVFRFWEAHGTAYMVMPLYSGMTLKQARARMRTPPPEAWLRQVLWSVLGALRVLHGAQMLHRDISPDNIFLQHVGPPVLLDLGAARHAIGGGGDGDHQHTAVLKVNYAPIEQYAEAGSDLRQGAWSDLYSLAAVVHGCLCNDTPMPATLRAIRDRMVPFERVAQTVQQQWGLAYSEPFVRGISQALQLQPQDRPQSVDEFVRLLELQPPASGLEHFDFRAELGDLWTEPGEAAAAPAPAIVRPDVPITATLRLPERGRDTTHPAPAAVHASQTPSVAAEQDAAQADTTPWMPHEAPEASGSSDAGQPMLGVSMSPAAPGAATPPEAAPARRRWAPMAALAGVLVAGVLAAVLPWRSETPPARTPDSDIVTEWARPAVSTPAAAPEPAAAAPLPEPVASPSPEPARQAATPPAEPASPSRSHTRRHAKDAAPPAKSNAAAAAGSGSGSPSTSGAAGSAPPQQPAAETKPAHPRVRGPVEACADASLLTRPMCIYRECQSPALTHHPVCVDLRRRAAEEARRRETFSP</sequence>
<dbReference type="PROSITE" id="PS50011">
    <property type="entry name" value="PROTEIN_KINASE_DOM"/>
    <property type="match status" value="1"/>
</dbReference>
<keyword evidence="3" id="KW-0723">Serine/threonine-protein kinase</keyword>
<dbReference type="EC" id="2.7.11.1" evidence="2"/>
<dbReference type="InterPro" id="IPR008266">
    <property type="entry name" value="Tyr_kinase_AS"/>
</dbReference>
<feature type="compositionally biased region" description="Low complexity" evidence="11">
    <location>
        <begin position="480"/>
        <end position="495"/>
    </location>
</feature>
<feature type="region of interest" description="Disordered" evidence="11">
    <location>
        <begin position="480"/>
        <end position="579"/>
    </location>
</feature>
<evidence type="ECO:0000256" key="2">
    <source>
        <dbReference type="ARBA" id="ARBA00012513"/>
    </source>
</evidence>
<evidence type="ECO:0000256" key="3">
    <source>
        <dbReference type="ARBA" id="ARBA00022527"/>
    </source>
</evidence>
<gene>
    <name evidence="13" type="ORF">SAMN04489711_103341</name>
</gene>
<evidence type="ECO:0000256" key="1">
    <source>
        <dbReference type="ARBA" id="ARBA00010886"/>
    </source>
</evidence>
<dbReference type="OrthoDB" id="9801841at2"/>
<feature type="compositionally biased region" description="Low complexity" evidence="11">
    <location>
        <begin position="533"/>
        <end position="568"/>
    </location>
</feature>
<feature type="compositionally biased region" description="Low complexity" evidence="11">
    <location>
        <begin position="419"/>
        <end position="428"/>
    </location>
</feature>
<comment type="catalytic activity">
    <reaction evidence="8">
        <text>L-threonyl-[protein] + ATP = O-phospho-L-threonyl-[protein] + ADP + H(+)</text>
        <dbReference type="Rhea" id="RHEA:46608"/>
        <dbReference type="Rhea" id="RHEA-COMP:11060"/>
        <dbReference type="Rhea" id="RHEA-COMP:11605"/>
        <dbReference type="ChEBI" id="CHEBI:15378"/>
        <dbReference type="ChEBI" id="CHEBI:30013"/>
        <dbReference type="ChEBI" id="CHEBI:30616"/>
        <dbReference type="ChEBI" id="CHEBI:61977"/>
        <dbReference type="ChEBI" id="CHEBI:456216"/>
        <dbReference type="EC" id="2.7.11.1"/>
    </reaction>
</comment>
<dbReference type="EMBL" id="FONX01000003">
    <property type="protein sequence ID" value="SFE62419.1"/>
    <property type="molecule type" value="Genomic_DNA"/>
</dbReference>